<name>A0AAV9Z1D1_9AGAR</name>
<dbReference type="Proteomes" id="UP001362999">
    <property type="component" value="Unassembled WGS sequence"/>
</dbReference>
<accession>A0AAV9Z1D1</accession>
<organism evidence="3 4">
    <name type="scientific">Favolaschia claudopus</name>
    <dbReference type="NCBI Taxonomy" id="2862362"/>
    <lineage>
        <taxon>Eukaryota</taxon>
        <taxon>Fungi</taxon>
        <taxon>Dikarya</taxon>
        <taxon>Basidiomycota</taxon>
        <taxon>Agaricomycotina</taxon>
        <taxon>Agaricomycetes</taxon>
        <taxon>Agaricomycetidae</taxon>
        <taxon>Agaricales</taxon>
        <taxon>Marasmiineae</taxon>
        <taxon>Mycenaceae</taxon>
        <taxon>Favolaschia</taxon>
    </lineage>
</organism>
<feature type="compositionally biased region" description="Low complexity" evidence="2">
    <location>
        <begin position="84"/>
        <end position="96"/>
    </location>
</feature>
<evidence type="ECO:0000256" key="1">
    <source>
        <dbReference type="SAM" id="Coils"/>
    </source>
</evidence>
<gene>
    <name evidence="3" type="ORF">R3P38DRAFT_2815559</name>
</gene>
<feature type="region of interest" description="Disordered" evidence="2">
    <location>
        <begin position="13"/>
        <end position="101"/>
    </location>
</feature>
<feature type="compositionally biased region" description="Basic and acidic residues" evidence="2">
    <location>
        <begin position="346"/>
        <end position="359"/>
    </location>
</feature>
<feature type="compositionally biased region" description="Polar residues" evidence="2">
    <location>
        <begin position="18"/>
        <end position="34"/>
    </location>
</feature>
<evidence type="ECO:0000313" key="4">
    <source>
        <dbReference type="Proteomes" id="UP001362999"/>
    </source>
</evidence>
<dbReference type="EMBL" id="JAWWNJ010000248">
    <property type="protein sequence ID" value="KAK6966973.1"/>
    <property type="molecule type" value="Genomic_DNA"/>
</dbReference>
<evidence type="ECO:0000313" key="3">
    <source>
        <dbReference type="EMBL" id="KAK6966973.1"/>
    </source>
</evidence>
<keyword evidence="4" id="KW-1185">Reference proteome</keyword>
<reference evidence="3 4" key="1">
    <citation type="journal article" date="2024" name="J Genomics">
        <title>Draft genome sequencing and assembly of Favolaschia claudopus CIRM-BRFM 2984 isolated from oak limbs.</title>
        <authorList>
            <person name="Navarro D."/>
            <person name="Drula E."/>
            <person name="Chaduli D."/>
            <person name="Cazenave R."/>
            <person name="Ahrendt S."/>
            <person name="Wang J."/>
            <person name="Lipzen A."/>
            <person name="Daum C."/>
            <person name="Barry K."/>
            <person name="Grigoriev I.V."/>
            <person name="Favel A."/>
            <person name="Rosso M.N."/>
            <person name="Martin F."/>
        </authorList>
    </citation>
    <scope>NUCLEOTIDE SEQUENCE [LARGE SCALE GENOMIC DNA]</scope>
    <source>
        <strain evidence="3 4">CIRM-BRFM 2984</strain>
    </source>
</reference>
<sequence>MDVPNWVGVRGTLPQARDISQNPPHPASSYTNPTWEHAPLNPQTDTLGQPPPSFLPSWRTTPSELQVGSHEIAHQSAAPPEHLSSTMSGPTSPGSTLQLSSPEDICPICPRPFALSDASGSLHAPVKSHLAPGAARDGPFLSANRSKAPVLLSSVMNEWVSGARNLEEENMRLSNELQRAREINNELRAQAKLNENTAAQQAQQHAELMAQNDLTQARLREERKMYWAEGNRVRNEYGALRKQAAALQTSLSRRTAELASCGAELTLIKGLNLHLTCRMSELTELMDVGKRNESEHTVSIDSITQVKQEFDSADLLSEQVELQCQPDPPNASIRLTAQPVSLSRLSSERRSYKRSREEYDAAEGDDLL</sequence>
<feature type="region of interest" description="Disordered" evidence="2">
    <location>
        <begin position="326"/>
        <end position="368"/>
    </location>
</feature>
<dbReference type="AlphaFoldDB" id="A0AAV9Z1D1"/>
<protein>
    <submittedName>
        <fullName evidence="3">Uncharacterized protein</fullName>
    </submittedName>
</protein>
<keyword evidence="1" id="KW-0175">Coiled coil</keyword>
<evidence type="ECO:0000256" key="2">
    <source>
        <dbReference type="SAM" id="MobiDB-lite"/>
    </source>
</evidence>
<feature type="coiled-coil region" evidence="1">
    <location>
        <begin position="156"/>
        <end position="197"/>
    </location>
</feature>
<comment type="caution">
    <text evidence="3">The sequence shown here is derived from an EMBL/GenBank/DDBJ whole genome shotgun (WGS) entry which is preliminary data.</text>
</comment>
<proteinExistence type="predicted"/>